<dbReference type="Proteomes" id="UP001150217">
    <property type="component" value="Unassembled WGS sequence"/>
</dbReference>
<dbReference type="EMBL" id="JANVFT010000003">
    <property type="protein sequence ID" value="KAJ4500972.1"/>
    <property type="molecule type" value="Genomic_DNA"/>
</dbReference>
<name>A0ABQ8VX56_9AGAR</name>
<evidence type="ECO:0000256" key="9">
    <source>
        <dbReference type="ARBA" id="ARBA00023002"/>
    </source>
</evidence>
<keyword evidence="10" id="KW-0408">Iron</keyword>
<comment type="subcellular location">
    <subcellularLocation>
        <location evidence="2">Membrane</location>
    </subcellularLocation>
</comment>
<dbReference type="Gene3D" id="1.10.630.10">
    <property type="entry name" value="Cytochrome P450"/>
    <property type="match status" value="1"/>
</dbReference>
<organism evidence="13 14">
    <name type="scientific">Lentinula lateritia</name>
    <dbReference type="NCBI Taxonomy" id="40482"/>
    <lineage>
        <taxon>Eukaryota</taxon>
        <taxon>Fungi</taxon>
        <taxon>Dikarya</taxon>
        <taxon>Basidiomycota</taxon>
        <taxon>Agaricomycotina</taxon>
        <taxon>Agaricomycetes</taxon>
        <taxon>Agaricomycetidae</taxon>
        <taxon>Agaricales</taxon>
        <taxon>Marasmiineae</taxon>
        <taxon>Omphalotaceae</taxon>
        <taxon>Lentinula</taxon>
    </lineage>
</organism>
<dbReference type="PANTHER" id="PTHR24305:SF166">
    <property type="entry name" value="CYTOCHROME P450 12A4, MITOCHONDRIAL-RELATED"/>
    <property type="match status" value="1"/>
</dbReference>
<protein>
    <submittedName>
        <fullName evidence="13">Cytochrome P450</fullName>
    </submittedName>
</protein>
<evidence type="ECO:0000256" key="5">
    <source>
        <dbReference type="ARBA" id="ARBA00022617"/>
    </source>
</evidence>
<dbReference type="InterPro" id="IPR001128">
    <property type="entry name" value="Cyt_P450"/>
</dbReference>
<dbReference type="InterPro" id="IPR002401">
    <property type="entry name" value="Cyt_P450_E_grp-I"/>
</dbReference>
<reference evidence="13" key="1">
    <citation type="submission" date="2022-08" db="EMBL/GenBank/DDBJ databases">
        <title>A Global Phylogenomic Analysis of the Shiitake Genus Lentinula.</title>
        <authorList>
            <consortium name="DOE Joint Genome Institute"/>
            <person name="Sierra-Patev S."/>
            <person name="Min B."/>
            <person name="Naranjo-Ortiz M."/>
            <person name="Looney B."/>
            <person name="Konkel Z."/>
            <person name="Slot J.C."/>
            <person name="Sakamoto Y."/>
            <person name="Steenwyk J.L."/>
            <person name="Rokas A."/>
            <person name="Carro J."/>
            <person name="Camarero S."/>
            <person name="Ferreira P."/>
            <person name="Molpeceres G."/>
            <person name="Ruiz-Duenas F.J."/>
            <person name="Serrano A."/>
            <person name="Henrissat B."/>
            <person name="Drula E."/>
            <person name="Hughes K.W."/>
            <person name="Mata J.L."/>
            <person name="Ishikawa N.K."/>
            <person name="Vargas-Isla R."/>
            <person name="Ushijima S."/>
            <person name="Smith C.A."/>
            <person name="Ahrendt S."/>
            <person name="Andreopoulos W."/>
            <person name="He G."/>
            <person name="Labutti K."/>
            <person name="Lipzen A."/>
            <person name="Ng V."/>
            <person name="Riley R."/>
            <person name="Sandor L."/>
            <person name="Barry K."/>
            <person name="Martinez A.T."/>
            <person name="Xiao Y."/>
            <person name="Gibbons J.G."/>
            <person name="Terashima K."/>
            <person name="Grigoriev I.V."/>
            <person name="Hibbett D.S."/>
        </authorList>
    </citation>
    <scope>NUCLEOTIDE SEQUENCE</scope>
    <source>
        <strain evidence="13">RHP3577 ss4</strain>
    </source>
</reference>
<keyword evidence="8" id="KW-1133">Transmembrane helix</keyword>
<gene>
    <name evidence="13" type="ORF">C8R41DRAFT_750175</name>
</gene>
<keyword evidence="12" id="KW-0472">Membrane</keyword>
<keyword evidence="7" id="KW-0479">Metal-binding</keyword>
<evidence type="ECO:0000256" key="7">
    <source>
        <dbReference type="ARBA" id="ARBA00022723"/>
    </source>
</evidence>
<comment type="pathway">
    <text evidence="3">Secondary metabolite biosynthesis; terpenoid biosynthesis.</text>
</comment>
<dbReference type="PANTHER" id="PTHR24305">
    <property type="entry name" value="CYTOCHROME P450"/>
    <property type="match status" value="1"/>
</dbReference>
<dbReference type="PRINTS" id="PR00385">
    <property type="entry name" value="P450"/>
</dbReference>
<evidence type="ECO:0000256" key="8">
    <source>
        <dbReference type="ARBA" id="ARBA00022989"/>
    </source>
</evidence>
<dbReference type="Pfam" id="PF00067">
    <property type="entry name" value="p450"/>
    <property type="match status" value="1"/>
</dbReference>
<sequence length="550" mass="62218">MDSLNFQLTITALVLIAFWHFLRKKSRVLDNISGPPSPSWFKGNYEQVFNPDAWGFHEFLAKEYGSMTRLHGPYGTNTLYTFDPKAMQTVLVKDQDVFEEDDGFIKGNLLIFGEGLLGTLGHRHRKQRKMLNPVFSAAHMREMIPVFFEVTHKLEAALENQLQAGSSTQEVEILSWMGRTALELMGQAGLGYSFDPLTDEESAHPYSQVIKELLPTLIRLQFWQFNVLPYVSWIGTAGFRRRIVNMLPWKDLHHMRDMVDYMHSVAEQIYKIKLRAFEAGDEAVASQIGRGNDLISILMRENMDASEDNRLGDTEVIAQVSISSTLIFAAMDTTSSAMARLLHLLSRHPEAQKKLRQELIEAKRVKDGQDFSYEELTALPYLDAVCRETLRLYTPASAVTRRARQDAIIPLLKPIIGLDGTEIHEVAVPNDTAVIVSLSNSNRNSDLWGEDADEWKPERWLSPLPKALVEARIPGVYSHLMTFLGGGRSCIGFKFSQLEMKVVISTLVEKFQFSPSSKDSEIFWQMNGVTAPVIGKDNHPQLPMNISLVN</sequence>
<dbReference type="CDD" id="cd11069">
    <property type="entry name" value="CYP_FUM15-like"/>
    <property type="match status" value="1"/>
</dbReference>
<evidence type="ECO:0000256" key="3">
    <source>
        <dbReference type="ARBA" id="ARBA00004721"/>
    </source>
</evidence>
<dbReference type="PRINTS" id="PR00463">
    <property type="entry name" value="EP450I"/>
</dbReference>
<evidence type="ECO:0000313" key="13">
    <source>
        <dbReference type="EMBL" id="KAJ4500972.1"/>
    </source>
</evidence>
<evidence type="ECO:0000256" key="11">
    <source>
        <dbReference type="ARBA" id="ARBA00023033"/>
    </source>
</evidence>
<evidence type="ECO:0000256" key="12">
    <source>
        <dbReference type="ARBA" id="ARBA00023136"/>
    </source>
</evidence>
<evidence type="ECO:0000256" key="4">
    <source>
        <dbReference type="ARBA" id="ARBA00010617"/>
    </source>
</evidence>
<accession>A0ABQ8VX56</accession>
<keyword evidence="11" id="KW-0503">Monooxygenase</keyword>
<keyword evidence="6" id="KW-0812">Transmembrane</keyword>
<dbReference type="InterPro" id="IPR050121">
    <property type="entry name" value="Cytochrome_P450_monoxygenase"/>
</dbReference>
<dbReference type="SUPFAM" id="SSF48264">
    <property type="entry name" value="Cytochrome P450"/>
    <property type="match status" value="1"/>
</dbReference>
<evidence type="ECO:0000256" key="1">
    <source>
        <dbReference type="ARBA" id="ARBA00001971"/>
    </source>
</evidence>
<comment type="caution">
    <text evidence="13">The sequence shown here is derived from an EMBL/GenBank/DDBJ whole genome shotgun (WGS) entry which is preliminary data.</text>
</comment>
<evidence type="ECO:0000256" key="2">
    <source>
        <dbReference type="ARBA" id="ARBA00004370"/>
    </source>
</evidence>
<evidence type="ECO:0000313" key="14">
    <source>
        <dbReference type="Proteomes" id="UP001150217"/>
    </source>
</evidence>
<dbReference type="InterPro" id="IPR036396">
    <property type="entry name" value="Cyt_P450_sf"/>
</dbReference>
<proteinExistence type="inferred from homology"/>
<evidence type="ECO:0000256" key="6">
    <source>
        <dbReference type="ARBA" id="ARBA00022692"/>
    </source>
</evidence>
<evidence type="ECO:0000256" key="10">
    <source>
        <dbReference type="ARBA" id="ARBA00023004"/>
    </source>
</evidence>
<keyword evidence="5" id="KW-0349">Heme</keyword>
<keyword evidence="9" id="KW-0560">Oxidoreductase</keyword>
<comment type="cofactor">
    <cofactor evidence="1">
        <name>heme</name>
        <dbReference type="ChEBI" id="CHEBI:30413"/>
    </cofactor>
</comment>
<keyword evidence="14" id="KW-1185">Reference proteome</keyword>
<comment type="similarity">
    <text evidence="4">Belongs to the cytochrome P450 family.</text>
</comment>